<dbReference type="EMBL" id="JAQOWY010000188">
    <property type="protein sequence ID" value="KAK1847897.1"/>
    <property type="molecule type" value="Genomic_DNA"/>
</dbReference>
<evidence type="ECO:0000313" key="1">
    <source>
        <dbReference type="EMBL" id="KAK1847897.1"/>
    </source>
</evidence>
<sequence>MHRVTEDLNKQHLTDENIKGIERLGITVKVEVEGPEEEDYYYKPGYWIKELDKLME</sequence>
<evidence type="ECO:0000313" key="2">
    <source>
        <dbReference type="Proteomes" id="UP001243330"/>
    </source>
</evidence>
<gene>
    <name evidence="1" type="ORF">CCHR01_09487</name>
</gene>
<dbReference type="AlphaFoldDB" id="A0AAD9AJL6"/>
<reference evidence="1" key="1">
    <citation type="submission" date="2023-01" db="EMBL/GenBank/DDBJ databases">
        <title>Colletotrichum chrysophilum M932 genome sequence.</title>
        <authorList>
            <person name="Baroncelli R."/>
        </authorList>
    </citation>
    <scope>NUCLEOTIDE SEQUENCE</scope>
    <source>
        <strain evidence="1">M932</strain>
    </source>
</reference>
<name>A0AAD9AJL6_9PEZI</name>
<organism evidence="1 2">
    <name type="scientific">Colletotrichum chrysophilum</name>
    <dbReference type="NCBI Taxonomy" id="1836956"/>
    <lineage>
        <taxon>Eukaryota</taxon>
        <taxon>Fungi</taxon>
        <taxon>Dikarya</taxon>
        <taxon>Ascomycota</taxon>
        <taxon>Pezizomycotina</taxon>
        <taxon>Sordariomycetes</taxon>
        <taxon>Hypocreomycetidae</taxon>
        <taxon>Glomerellales</taxon>
        <taxon>Glomerellaceae</taxon>
        <taxon>Colletotrichum</taxon>
        <taxon>Colletotrichum gloeosporioides species complex</taxon>
    </lineage>
</organism>
<protein>
    <submittedName>
        <fullName evidence="1">Uncharacterized protein</fullName>
    </submittedName>
</protein>
<keyword evidence="2" id="KW-1185">Reference proteome</keyword>
<proteinExistence type="predicted"/>
<comment type="caution">
    <text evidence="1">The sequence shown here is derived from an EMBL/GenBank/DDBJ whole genome shotgun (WGS) entry which is preliminary data.</text>
</comment>
<accession>A0AAD9AJL6</accession>
<dbReference type="Proteomes" id="UP001243330">
    <property type="component" value="Unassembled WGS sequence"/>
</dbReference>